<feature type="region of interest" description="Disordered" evidence="1">
    <location>
        <begin position="12"/>
        <end position="32"/>
    </location>
</feature>
<protein>
    <submittedName>
        <fullName evidence="2">Uncharacterized protein</fullName>
    </submittedName>
</protein>
<evidence type="ECO:0000256" key="1">
    <source>
        <dbReference type="SAM" id="MobiDB-lite"/>
    </source>
</evidence>
<evidence type="ECO:0000313" key="2">
    <source>
        <dbReference type="EMBL" id="PTD09509.1"/>
    </source>
</evidence>
<evidence type="ECO:0000313" key="4">
    <source>
        <dbReference type="Proteomes" id="UP000241587"/>
    </source>
</evidence>
<dbReference type="AlphaFoldDB" id="A0A2T4H142"/>
<keyword evidence="4" id="KW-1185">Reference proteome</keyword>
<organism evidence="2 4">
    <name type="scientific">Fusarium culmorum</name>
    <dbReference type="NCBI Taxonomy" id="5516"/>
    <lineage>
        <taxon>Eukaryota</taxon>
        <taxon>Fungi</taxon>
        <taxon>Dikarya</taxon>
        <taxon>Ascomycota</taxon>
        <taxon>Pezizomycotina</taxon>
        <taxon>Sordariomycetes</taxon>
        <taxon>Hypocreomycetidae</taxon>
        <taxon>Hypocreales</taxon>
        <taxon>Nectriaceae</taxon>
        <taxon>Fusarium</taxon>
    </lineage>
</organism>
<dbReference type="Proteomes" id="UP000663297">
    <property type="component" value="Chromosome 1"/>
</dbReference>
<accession>A0A2T4H142</accession>
<dbReference type="EMBL" id="PVEM01000003">
    <property type="protein sequence ID" value="PTD09509.1"/>
    <property type="molecule type" value="Genomic_DNA"/>
</dbReference>
<dbReference type="Proteomes" id="UP000241587">
    <property type="component" value="Unassembled WGS sequence"/>
</dbReference>
<sequence length="199" mass="22996">MQDIIDALRRQDKTSRKIKSGGGSGDNRKNNEEGDIELKHAIRKFYISLICQTVGSRPLRSAVLSFCAILSRKGNRKRQRDNQQGALCSWQTPGNFNSNLSALTWVAQIILLDFVCFKKQDDKDGIPDIIDEICKRYFQQITETTFGHILQWRLYLFVAAKNNLAEHQARWSLDKETIDYRGTELHMEQVSQLVISEYR</sequence>
<dbReference type="EMBL" id="CP064747">
    <property type="protein sequence ID" value="QPC57771.1"/>
    <property type="molecule type" value="Genomic_DNA"/>
</dbReference>
<name>A0A2T4H142_FUSCU</name>
<reference evidence="3" key="2">
    <citation type="submission" date="2020-11" db="EMBL/GenBank/DDBJ databases">
        <title>The chromosome-scale genome resource for two endophytic Fusarium species: F. culmorum and F. pseudograminearum.</title>
        <authorList>
            <person name="Yuan Z."/>
        </authorList>
    </citation>
    <scope>NUCLEOTIDE SEQUENCE</scope>
    <source>
        <strain evidence="3">Class2-1B</strain>
    </source>
</reference>
<evidence type="ECO:0000313" key="3">
    <source>
        <dbReference type="EMBL" id="QPC57771.1"/>
    </source>
</evidence>
<proteinExistence type="predicted"/>
<reference evidence="2 4" key="1">
    <citation type="submission" date="2018-02" db="EMBL/GenBank/DDBJ databases">
        <title>Fusarium culmorum secondary metabolites in fungal-bacterial-plant interactions.</title>
        <authorList>
            <person name="Schmidt R."/>
        </authorList>
    </citation>
    <scope>NUCLEOTIDE SEQUENCE [LARGE SCALE GENOMIC DNA]</scope>
    <source>
        <strain evidence="2 4">PV</strain>
    </source>
</reference>
<dbReference type="OrthoDB" id="5083424at2759"/>
<gene>
    <name evidence="2" type="ORF">FCULG_00008990</name>
    <name evidence="3" type="ORF">HYE67_000002</name>
</gene>